<comment type="caution">
    <text evidence="1">The sequence shown here is derived from an EMBL/GenBank/DDBJ whole genome shotgun (WGS) entry which is preliminary data.</text>
</comment>
<dbReference type="EMBL" id="CAVMJV010000050">
    <property type="protein sequence ID" value="CAK5083482.1"/>
    <property type="molecule type" value="Genomic_DNA"/>
</dbReference>
<protein>
    <submittedName>
        <fullName evidence="1">Uncharacterized protein</fullName>
    </submittedName>
</protein>
<evidence type="ECO:0000313" key="2">
    <source>
        <dbReference type="Proteomes" id="UP001497535"/>
    </source>
</evidence>
<keyword evidence="2" id="KW-1185">Reference proteome</keyword>
<organism evidence="1 2">
    <name type="scientific">Meloidogyne enterolobii</name>
    <name type="common">Root-knot nematode worm</name>
    <name type="synonym">Meloidogyne mayaguensis</name>
    <dbReference type="NCBI Taxonomy" id="390850"/>
    <lineage>
        <taxon>Eukaryota</taxon>
        <taxon>Metazoa</taxon>
        <taxon>Ecdysozoa</taxon>
        <taxon>Nematoda</taxon>
        <taxon>Chromadorea</taxon>
        <taxon>Rhabditida</taxon>
        <taxon>Tylenchina</taxon>
        <taxon>Tylenchomorpha</taxon>
        <taxon>Tylenchoidea</taxon>
        <taxon>Meloidogynidae</taxon>
        <taxon>Meloidogyninae</taxon>
        <taxon>Meloidogyne</taxon>
    </lineage>
</organism>
<accession>A0ACB0ZYK9</accession>
<proteinExistence type="predicted"/>
<sequence length="229" mass="26139">MVAALKYVRQNIKSFGGDPDKITIYGYSAGGASVSLLSASPHSQGLFKRVIQMSGSPLAAWALNERTVNETINLAKAIGCSKTNSIKQCLTKINIFDAWNFVDKLVLLIDFPQLIANAEPKQTIMGFVELETLLWTQFMGRNNTLAAYAIPWEESKYFDIHQFKDKVKRIVAKTEFFGEKIANELTNEIVEFYLNNDPLIEFNRLENTTASNYYYLQRYTLVINWIRKK</sequence>
<name>A0ACB0ZYK9_MELEN</name>
<reference evidence="1" key="1">
    <citation type="submission" date="2023-11" db="EMBL/GenBank/DDBJ databases">
        <authorList>
            <person name="Poullet M."/>
        </authorList>
    </citation>
    <scope>NUCLEOTIDE SEQUENCE</scope>
    <source>
        <strain evidence="1">E1834</strain>
    </source>
</reference>
<gene>
    <name evidence="1" type="ORF">MENTE1834_LOCUS30826</name>
</gene>
<dbReference type="Proteomes" id="UP001497535">
    <property type="component" value="Unassembled WGS sequence"/>
</dbReference>
<evidence type="ECO:0000313" key="1">
    <source>
        <dbReference type="EMBL" id="CAK5083482.1"/>
    </source>
</evidence>